<evidence type="ECO:0000313" key="1">
    <source>
        <dbReference type="EMBL" id="GMS78625.1"/>
    </source>
</evidence>
<protein>
    <submittedName>
        <fullName evidence="1">Uncharacterized protein</fullName>
    </submittedName>
</protein>
<keyword evidence="2" id="KW-1185">Reference proteome</keyword>
<feature type="non-terminal residue" evidence="1">
    <location>
        <position position="1"/>
    </location>
</feature>
<reference evidence="1" key="1">
    <citation type="submission" date="2023-10" db="EMBL/GenBank/DDBJ databases">
        <title>Genome assembly of Pristionchus species.</title>
        <authorList>
            <person name="Yoshida K."/>
            <person name="Sommer R.J."/>
        </authorList>
    </citation>
    <scope>NUCLEOTIDE SEQUENCE</scope>
    <source>
        <strain evidence="1">RS0144</strain>
    </source>
</reference>
<proteinExistence type="predicted"/>
<evidence type="ECO:0000313" key="2">
    <source>
        <dbReference type="Proteomes" id="UP001432027"/>
    </source>
</evidence>
<sequence>LEMSREVVDEVEFHFGAGGAAEERTLKCTRTNYHVLLHVADPVDSKVAVGALTTLNELGNDIL</sequence>
<dbReference type="AlphaFoldDB" id="A0AAV5S927"/>
<accession>A0AAV5S927</accession>
<gene>
    <name evidence="1" type="ORF">PENTCL1PPCAC_800</name>
</gene>
<organism evidence="1 2">
    <name type="scientific">Pristionchus entomophagus</name>
    <dbReference type="NCBI Taxonomy" id="358040"/>
    <lineage>
        <taxon>Eukaryota</taxon>
        <taxon>Metazoa</taxon>
        <taxon>Ecdysozoa</taxon>
        <taxon>Nematoda</taxon>
        <taxon>Chromadorea</taxon>
        <taxon>Rhabditida</taxon>
        <taxon>Rhabditina</taxon>
        <taxon>Diplogasteromorpha</taxon>
        <taxon>Diplogasteroidea</taxon>
        <taxon>Neodiplogasteridae</taxon>
        <taxon>Pristionchus</taxon>
    </lineage>
</organism>
<name>A0AAV5S927_9BILA</name>
<dbReference type="EMBL" id="BTSX01000001">
    <property type="protein sequence ID" value="GMS78625.1"/>
    <property type="molecule type" value="Genomic_DNA"/>
</dbReference>
<comment type="caution">
    <text evidence="1">The sequence shown here is derived from an EMBL/GenBank/DDBJ whole genome shotgun (WGS) entry which is preliminary data.</text>
</comment>
<dbReference type="Proteomes" id="UP001432027">
    <property type="component" value="Unassembled WGS sequence"/>
</dbReference>